<evidence type="ECO:0000313" key="6">
    <source>
        <dbReference type="EMBL" id="HIW10211.1"/>
    </source>
</evidence>
<dbReference type="InterPro" id="IPR003593">
    <property type="entry name" value="AAA+_ATPase"/>
</dbReference>
<proteinExistence type="inferred from homology"/>
<reference evidence="6" key="2">
    <citation type="submission" date="2021-04" db="EMBL/GenBank/DDBJ databases">
        <authorList>
            <person name="Gilroy R."/>
        </authorList>
    </citation>
    <scope>NUCLEOTIDE SEQUENCE</scope>
    <source>
        <strain evidence="6">ChiBcec15-1070</strain>
    </source>
</reference>
<keyword evidence="3" id="KW-0547">Nucleotide-binding</keyword>
<dbReference type="InterPro" id="IPR017871">
    <property type="entry name" value="ABC_transporter-like_CS"/>
</dbReference>
<organism evidence="6 7">
    <name type="scientific">Candidatus Rikenella faecigallinarum</name>
    <dbReference type="NCBI Taxonomy" id="2838745"/>
    <lineage>
        <taxon>Bacteria</taxon>
        <taxon>Pseudomonadati</taxon>
        <taxon>Bacteroidota</taxon>
        <taxon>Bacteroidia</taxon>
        <taxon>Bacteroidales</taxon>
        <taxon>Rikenellaceae</taxon>
        <taxon>Rikenella</taxon>
    </lineage>
</organism>
<dbReference type="GO" id="GO:0005524">
    <property type="term" value="F:ATP binding"/>
    <property type="evidence" value="ECO:0007669"/>
    <property type="project" value="UniProtKB-KW"/>
</dbReference>
<protein>
    <submittedName>
        <fullName evidence="6">ATP-binding cassette domain-containing protein</fullName>
    </submittedName>
</protein>
<dbReference type="SUPFAM" id="SSF52540">
    <property type="entry name" value="P-loop containing nucleoside triphosphate hydrolases"/>
    <property type="match status" value="1"/>
</dbReference>
<evidence type="ECO:0000256" key="3">
    <source>
        <dbReference type="ARBA" id="ARBA00022741"/>
    </source>
</evidence>
<keyword evidence="2" id="KW-0813">Transport</keyword>
<evidence type="ECO:0000259" key="5">
    <source>
        <dbReference type="PROSITE" id="PS50893"/>
    </source>
</evidence>
<reference evidence="6" key="1">
    <citation type="journal article" date="2021" name="PeerJ">
        <title>Extensive microbial diversity within the chicken gut microbiome revealed by metagenomics and culture.</title>
        <authorList>
            <person name="Gilroy R."/>
            <person name="Ravi A."/>
            <person name="Getino M."/>
            <person name="Pursley I."/>
            <person name="Horton D.L."/>
            <person name="Alikhan N.F."/>
            <person name="Baker D."/>
            <person name="Gharbi K."/>
            <person name="Hall N."/>
            <person name="Watson M."/>
            <person name="Adriaenssens E.M."/>
            <person name="Foster-Nyarko E."/>
            <person name="Jarju S."/>
            <person name="Secka A."/>
            <person name="Antonio M."/>
            <person name="Oren A."/>
            <person name="Chaudhuri R.R."/>
            <person name="La Ragione R."/>
            <person name="Hildebrand F."/>
            <person name="Pallen M.J."/>
        </authorList>
    </citation>
    <scope>NUCLEOTIDE SEQUENCE</scope>
    <source>
        <strain evidence="6">ChiBcec15-1070</strain>
    </source>
</reference>
<dbReference type="SMART" id="SM00382">
    <property type="entry name" value="AAA"/>
    <property type="match status" value="1"/>
</dbReference>
<dbReference type="InterPro" id="IPR027417">
    <property type="entry name" value="P-loop_NTPase"/>
</dbReference>
<sequence length="261" mass="28758">MELLKIENLAVGYPGEPPTVSGINLTVSDHDYIGIIGPNGGGKTTFIRTLTGALAPVSGHIERLVPSLRMGYLPQIKSIDKRFPLSVCDVVLSGLMAEKGLFGRYRKGDRQRAKELLGEIGIGHLAHRPVGALSGGELQRVLLCRALIADPQLLILDEPTTFVDNRFEKELYELLAELNQQMAIIMVSHDLGTISRYVKSIVCINRCFHYHPSNIITSQQLQEYDCPIQLISHGPVPHTVLSQHTHCTCCSPDDTPSETTR</sequence>
<comment type="caution">
    <text evidence="6">The sequence shown here is derived from an EMBL/GenBank/DDBJ whole genome shotgun (WGS) entry which is preliminary data.</text>
</comment>
<dbReference type="InterPro" id="IPR003439">
    <property type="entry name" value="ABC_transporter-like_ATP-bd"/>
</dbReference>
<dbReference type="InterPro" id="IPR050153">
    <property type="entry name" value="Metal_Ion_Import_ABC"/>
</dbReference>
<gene>
    <name evidence="6" type="ORF">H9888_01800</name>
</gene>
<evidence type="ECO:0000256" key="1">
    <source>
        <dbReference type="ARBA" id="ARBA00005417"/>
    </source>
</evidence>
<dbReference type="EMBL" id="DXHL01000007">
    <property type="protein sequence ID" value="HIW10211.1"/>
    <property type="molecule type" value="Genomic_DNA"/>
</dbReference>
<dbReference type="PROSITE" id="PS50893">
    <property type="entry name" value="ABC_TRANSPORTER_2"/>
    <property type="match status" value="1"/>
</dbReference>
<evidence type="ECO:0000256" key="4">
    <source>
        <dbReference type="ARBA" id="ARBA00022840"/>
    </source>
</evidence>
<feature type="domain" description="ABC transporter" evidence="5">
    <location>
        <begin position="4"/>
        <end position="231"/>
    </location>
</feature>
<dbReference type="PROSITE" id="PS00211">
    <property type="entry name" value="ABC_TRANSPORTER_1"/>
    <property type="match status" value="1"/>
</dbReference>
<dbReference type="GO" id="GO:0016887">
    <property type="term" value="F:ATP hydrolysis activity"/>
    <property type="evidence" value="ECO:0007669"/>
    <property type="project" value="InterPro"/>
</dbReference>
<dbReference type="Gene3D" id="3.40.50.300">
    <property type="entry name" value="P-loop containing nucleotide triphosphate hydrolases"/>
    <property type="match status" value="1"/>
</dbReference>
<keyword evidence="4 6" id="KW-0067">ATP-binding</keyword>
<dbReference type="PANTHER" id="PTHR42734:SF17">
    <property type="entry name" value="METAL TRANSPORT SYSTEM ATP-BINDING PROTEIN TM_0124-RELATED"/>
    <property type="match status" value="1"/>
</dbReference>
<dbReference type="Proteomes" id="UP000823926">
    <property type="component" value="Unassembled WGS sequence"/>
</dbReference>
<comment type="similarity">
    <text evidence="1">Belongs to the ABC transporter superfamily.</text>
</comment>
<accession>A0A9D1QDV4</accession>
<dbReference type="PANTHER" id="PTHR42734">
    <property type="entry name" value="METAL TRANSPORT SYSTEM ATP-BINDING PROTEIN TM_0124-RELATED"/>
    <property type="match status" value="1"/>
</dbReference>
<evidence type="ECO:0000313" key="7">
    <source>
        <dbReference type="Proteomes" id="UP000823926"/>
    </source>
</evidence>
<dbReference type="Pfam" id="PF00005">
    <property type="entry name" value="ABC_tran"/>
    <property type="match status" value="1"/>
</dbReference>
<dbReference type="AlphaFoldDB" id="A0A9D1QDV4"/>
<name>A0A9D1QDV4_9BACT</name>
<evidence type="ECO:0000256" key="2">
    <source>
        <dbReference type="ARBA" id="ARBA00022448"/>
    </source>
</evidence>